<feature type="domain" description="ChsH2 C-terminal OB-fold" evidence="1">
    <location>
        <begin position="74"/>
        <end position="137"/>
    </location>
</feature>
<protein>
    <submittedName>
        <fullName evidence="3">Putative nucleic-acid-binding protein containing a Zn-ribbon</fullName>
    </submittedName>
</protein>
<accession>A0A0F7IFT8</accession>
<evidence type="ECO:0000259" key="1">
    <source>
        <dbReference type="Pfam" id="PF01796"/>
    </source>
</evidence>
<dbReference type="AlphaFoldDB" id="A0A0F7IFT8"/>
<dbReference type="Proteomes" id="UP000034723">
    <property type="component" value="Chromosome"/>
</dbReference>
<dbReference type="KEGG" id="gah:GAH_01330"/>
<evidence type="ECO:0000313" key="3">
    <source>
        <dbReference type="EMBL" id="AKG91368.1"/>
    </source>
</evidence>
<dbReference type="HOGENOM" id="CLU_119412_2_0_2"/>
<dbReference type="STRING" id="113653.GAH_01330"/>
<dbReference type="InterPro" id="IPR052513">
    <property type="entry name" value="Thioester_dehydratase-like"/>
</dbReference>
<dbReference type="InterPro" id="IPR022002">
    <property type="entry name" value="ChsH2_Znr"/>
</dbReference>
<organism evidence="3 4">
    <name type="scientific">Geoglobus ahangari</name>
    <dbReference type="NCBI Taxonomy" id="113653"/>
    <lineage>
        <taxon>Archaea</taxon>
        <taxon>Methanobacteriati</taxon>
        <taxon>Methanobacteriota</taxon>
        <taxon>Archaeoglobi</taxon>
        <taxon>Archaeoglobales</taxon>
        <taxon>Archaeoglobaceae</taxon>
        <taxon>Geoglobus</taxon>
    </lineage>
</organism>
<gene>
    <name evidence="3" type="ORF">GAH_01330</name>
</gene>
<dbReference type="InParanoid" id="A0A0F7IFT8"/>
<dbReference type="Gene3D" id="6.10.30.10">
    <property type="match status" value="1"/>
</dbReference>
<dbReference type="SUPFAM" id="SSF50249">
    <property type="entry name" value="Nucleic acid-binding proteins"/>
    <property type="match status" value="1"/>
</dbReference>
<dbReference type="Pfam" id="PF12172">
    <property type="entry name" value="zf-ChsH2"/>
    <property type="match status" value="1"/>
</dbReference>
<dbReference type="InterPro" id="IPR012340">
    <property type="entry name" value="NA-bd_OB-fold"/>
</dbReference>
<dbReference type="PANTHER" id="PTHR34075">
    <property type="entry name" value="BLR3430 PROTEIN"/>
    <property type="match status" value="1"/>
</dbReference>
<evidence type="ECO:0000259" key="2">
    <source>
        <dbReference type="Pfam" id="PF12172"/>
    </source>
</evidence>
<dbReference type="Pfam" id="PF01796">
    <property type="entry name" value="OB_ChsH2_C"/>
    <property type="match status" value="1"/>
</dbReference>
<dbReference type="PATRIC" id="fig|113653.22.peg.1315"/>
<dbReference type="PANTHER" id="PTHR34075:SF4">
    <property type="entry name" value="DUF35 DOMAIN-CONTAINING PROTEIN"/>
    <property type="match status" value="1"/>
</dbReference>
<name>A0A0F7IFT8_9EURY</name>
<proteinExistence type="predicted"/>
<reference evidence="3 4" key="1">
    <citation type="submission" date="2015-04" db="EMBL/GenBank/DDBJ databases">
        <title>The complete genome sequence of the hyperthermophilic, obligate iron-reducing archaeon Geoglobus ahangari strain 234T.</title>
        <authorList>
            <person name="Manzella M.P."/>
            <person name="Holmes D.E."/>
            <person name="Rocheleau J.M."/>
            <person name="Chung A."/>
            <person name="Reguera G."/>
            <person name="Kashefi K."/>
        </authorList>
    </citation>
    <scope>NUCLEOTIDE SEQUENCE [LARGE SCALE GENOMIC DNA]</scope>
    <source>
        <strain evidence="3 4">234</strain>
    </source>
</reference>
<dbReference type="EMBL" id="CP011267">
    <property type="protein sequence ID" value="AKG91368.1"/>
    <property type="molecule type" value="Genomic_DNA"/>
</dbReference>
<keyword evidence="4" id="KW-1185">Reference proteome</keyword>
<feature type="domain" description="ChsH2 rubredoxin-like zinc ribbon" evidence="2">
    <location>
        <begin position="40"/>
        <end position="69"/>
    </location>
</feature>
<sequence length="157" mass="17913">MVFNEKIVDPAELRHVEGKIELYWVYTSGEAGDAFFKKLKDEGKFIAARCKKCGHVYFPPRIYCEFDFGETEFVEVSGKGCVKAFAVANYDTYEKKLEKPEIYAIIEMDGTDGSIVHLLGEVEPEDVEIGMKVEPVLKPKEEREGRITDILYFKPVS</sequence>
<dbReference type="Gene3D" id="2.40.50.140">
    <property type="entry name" value="Nucleic acid-binding proteins"/>
    <property type="match status" value="1"/>
</dbReference>
<dbReference type="OrthoDB" id="9573at2157"/>
<evidence type="ECO:0000313" key="4">
    <source>
        <dbReference type="Proteomes" id="UP000034723"/>
    </source>
</evidence>
<dbReference type="InterPro" id="IPR002878">
    <property type="entry name" value="ChsH2_C"/>
</dbReference>